<comment type="caution">
    <text evidence="1">The sequence shown here is derived from an EMBL/GenBank/DDBJ whole genome shotgun (WGS) entry which is preliminary data.</text>
</comment>
<gene>
    <name evidence="1" type="ORF">SDC9_70764</name>
</gene>
<dbReference type="InterPro" id="IPR026341">
    <property type="entry name" value="T9SS_type_B"/>
</dbReference>
<protein>
    <recommendedName>
        <fullName evidence="2">Ig-like domain-containing protein</fullName>
    </recommendedName>
</protein>
<dbReference type="NCBIfam" id="TIGR04131">
    <property type="entry name" value="Bac_Flav_CTERM"/>
    <property type="match status" value="1"/>
</dbReference>
<accession>A0A644YCM8</accession>
<proteinExistence type="predicted"/>
<sequence>MVSGGTAPFTYSWNNGGFSATADNLASGEYSVTITDTQGCEETKNYTVSFVNEACLNIPDAFSPNQDGVNDTWQIEGIENFDNIKIQIFNRWGQLVFEFEGTGVAYSDPAVQWDGTSNNSDLTTNSFIYILDLKNGQEPYNGIVTIIKD</sequence>
<dbReference type="Gene3D" id="2.60.40.740">
    <property type="match status" value="1"/>
</dbReference>
<name>A0A644YCM8_9ZZZZ</name>
<dbReference type="AlphaFoldDB" id="A0A644YCM8"/>
<evidence type="ECO:0008006" key="2">
    <source>
        <dbReference type="Google" id="ProtNLM"/>
    </source>
</evidence>
<reference evidence="1" key="1">
    <citation type="submission" date="2019-08" db="EMBL/GenBank/DDBJ databases">
        <authorList>
            <person name="Kucharzyk K."/>
            <person name="Murdoch R.W."/>
            <person name="Higgins S."/>
            <person name="Loffler F."/>
        </authorList>
    </citation>
    <scope>NUCLEOTIDE SEQUENCE</scope>
</reference>
<dbReference type="Pfam" id="PF13585">
    <property type="entry name" value="CHU_C"/>
    <property type="match status" value="1"/>
</dbReference>
<organism evidence="1">
    <name type="scientific">bioreactor metagenome</name>
    <dbReference type="NCBI Taxonomy" id="1076179"/>
    <lineage>
        <taxon>unclassified sequences</taxon>
        <taxon>metagenomes</taxon>
        <taxon>ecological metagenomes</taxon>
    </lineage>
</organism>
<dbReference type="EMBL" id="VSSQ01004228">
    <property type="protein sequence ID" value="MPM24283.1"/>
    <property type="molecule type" value="Genomic_DNA"/>
</dbReference>
<evidence type="ECO:0000313" key="1">
    <source>
        <dbReference type="EMBL" id="MPM24283.1"/>
    </source>
</evidence>